<dbReference type="EMBL" id="CAUYUJ010016486">
    <property type="protein sequence ID" value="CAK0865788.1"/>
    <property type="molecule type" value="Genomic_DNA"/>
</dbReference>
<protein>
    <submittedName>
        <fullName evidence="2">Uncharacterized protein</fullName>
    </submittedName>
</protein>
<organism evidence="2 3">
    <name type="scientific">Prorocentrum cordatum</name>
    <dbReference type="NCBI Taxonomy" id="2364126"/>
    <lineage>
        <taxon>Eukaryota</taxon>
        <taxon>Sar</taxon>
        <taxon>Alveolata</taxon>
        <taxon>Dinophyceae</taxon>
        <taxon>Prorocentrales</taxon>
        <taxon>Prorocentraceae</taxon>
        <taxon>Prorocentrum</taxon>
    </lineage>
</organism>
<feature type="region of interest" description="Disordered" evidence="1">
    <location>
        <begin position="177"/>
        <end position="235"/>
    </location>
</feature>
<feature type="region of interest" description="Disordered" evidence="1">
    <location>
        <begin position="250"/>
        <end position="272"/>
    </location>
</feature>
<accession>A0ABN9UZX5</accession>
<feature type="compositionally biased region" description="Low complexity" evidence="1">
    <location>
        <begin position="178"/>
        <end position="188"/>
    </location>
</feature>
<feature type="compositionally biased region" description="Low complexity" evidence="1">
    <location>
        <begin position="253"/>
        <end position="263"/>
    </location>
</feature>
<feature type="region of interest" description="Disordered" evidence="1">
    <location>
        <begin position="92"/>
        <end position="118"/>
    </location>
</feature>
<dbReference type="Proteomes" id="UP001189429">
    <property type="component" value="Unassembled WGS sequence"/>
</dbReference>
<evidence type="ECO:0000313" key="3">
    <source>
        <dbReference type="Proteomes" id="UP001189429"/>
    </source>
</evidence>
<sequence length="272" mass="27669">MAQVARTATEPGVGGAARARPPAACTELEIMDDAEREEWQGQMEVRNTFLHGRLARSPSLEAFYREREVSSCPGCKSGCLEGLFHEDAAVVRDQSGQSSASDGTTETPALSPRSGWSETECQQVLWPHPAAVLPPAPVRPPVLLHAPAAVPPAPCPGPSPPWRRGGPTLVRLADSLLAGGPDAAGPHPGARRAPESAAQPPASAAPGSEESFPASAPPATASGAASPAPLCTARGARMGPCASSATCAIQAKRSAGSARSSSAARRRSGSAA</sequence>
<comment type="caution">
    <text evidence="2">The sequence shown here is derived from an EMBL/GenBank/DDBJ whole genome shotgun (WGS) entry which is preliminary data.</text>
</comment>
<feature type="compositionally biased region" description="Low complexity" evidence="1">
    <location>
        <begin position="195"/>
        <end position="229"/>
    </location>
</feature>
<reference evidence="2" key="1">
    <citation type="submission" date="2023-10" db="EMBL/GenBank/DDBJ databases">
        <authorList>
            <person name="Chen Y."/>
            <person name="Shah S."/>
            <person name="Dougan E. K."/>
            <person name="Thang M."/>
            <person name="Chan C."/>
        </authorList>
    </citation>
    <scope>NUCLEOTIDE SEQUENCE [LARGE SCALE GENOMIC DNA]</scope>
</reference>
<feature type="compositionally biased region" description="Polar residues" evidence="1">
    <location>
        <begin position="94"/>
        <end position="118"/>
    </location>
</feature>
<keyword evidence="3" id="KW-1185">Reference proteome</keyword>
<evidence type="ECO:0000313" key="2">
    <source>
        <dbReference type="EMBL" id="CAK0865788.1"/>
    </source>
</evidence>
<name>A0ABN9UZX5_9DINO</name>
<evidence type="ECO:0000256" key="1">
    <source>
        <dbReference type="SAM" id="MobiDB-lite"/>
    </source>
</evidence>
<feature type="region of interest" description="Disordered" evidence="1">
    <location>
        <begin position="1"/>
        <end position="22"/>
    </location>
</feature>
<proteinExistence type="predicted"/>
<gene>
    <name evidence="2" type="ORF">PCOR1329_LOCUS53224</name>
</gene>